<dbReference type="EMBL" id="MGAT01000017">
    <property type="protein sequence ID" value="OGK52658.1"/>
    <property type="molecule type" value="Genomic_DNA"/>
</dbReference>
<evidence type="ECO:0000313" key="2">
    <source>
        <dbReference type="Proteomes" id="UP000178857"/>
    </source>
</evidence>
<protein>
    <submittedName>
        <fullName evidence="1">Uncharacterized protein</fullName>
    </submittedName>
</protein>
<evidence type="ECO:0000313" key="1">
    <source>
        <dbReference type="EMBL" id="OGK52658.1"/>
    </source>
</evidence>
<name>A0A1F7JAI7_9BACT</name>
<sequence>MTRGDRPELIIAGDPRGETREARAFSNWTVLNAISIILRLNGEYYINKGVKLSEKQIKRREAERHALEQKYPSFNLYKQ</sequence>
<comment type="caution">
    <text evidence="1">The sequence shown here is derived from an EMBL/GenBank/DDBJ whole genome shotgun (WGS) entry which is preliminary data.</text>
</comment>
<organism evidence="1 2">
    <name type="scientific">Candidatus Roizmanbacteria bacterium RIFCSPLOWO2_01_FULL_44_13</name>
    <dbReference type="NCBI Taxonomy" id="1802069"/>
    <lineage>
        <taxon>Bacteria</taxon>
        <taxon>Candidatus Roizmaniibacteriota</taxon>
    </lineage>
</organism>
<accession>A0A1F7JAI7</accession>
<dbReference type="Proteomes" id="UP000178857">
    <property type="component" value="Unassembled WGS sequence"/>
</dbReference>
<dbReference type="AlphaFoldDB" id="A0A1F7JAI7"/>
<reference evidence="1 2" key="1">
    <citation type="journal article" date="2016" name="Nat. Commun.">
        <title>Thousands of microbial genomes shed light on interconnected biogeochemical processes in an aquifer system.</title>
        <authorList>
            <person name="Anantharaman K."/>
            <person name="Brown C.T."/>
            <person name="Hug L.A."/>
            <person name="Sharon I."/>
            <person name="Castelle C.J."/>
            <person name="Probst A.J."/>
            <person name="Thomas B.C."/>
            <person name="Singh A."/>
            <person name="Wilkins M.J."/>
            <person name="Karaoz U."/>
            <person name="Brodie E.L."/>
            <person name="Williams K.H."/>
            <person name="Hubbard S.S."/>
            <person name="Banfield J.F."/>
        </authorList>
    </citation>
    <scope>NUCLEOTIDE SEQUENCE [LARGE SCALE GENOMIC DNA]</scope>
</reference>
<proteinExistence type="predicted"/>
<gene>
    <name evidence="1" type="ORF">A2970_01395</name>
</gene>